<evidence type="ECO:0000256" key="2">
    <source>
        <dbReference type="SAM" id="SignalP"/>
    </source>
</evidence>
<dbReference type="Pfam" id="PF11901">
    <property type="entry name" value="DM9"/>
    <property type="match status" value="1"/>
</dbReference>
<evidence type="ECO:0000259" key="3">
    <source>
        <dbReference type="PROSITE" id="PS51864"/>
    </source>
</evidence>
<feature type="active site" evidence="1">
    <location>
        <position position="125"/>
    </location>
</feature>
<protein>
    <submittedName>
        <fullName evidence="4">Tolloid-like protein 1</fullName>
    </submittedName>
</protein>
<dbReference type="EMBL" id="LNIX01000013">
    <property type="protein sequence ID" value="OXA47259.1"/>
    <property type="molecule type" value="Genomic_DNA"/>
</dbReference>
<dbReference type="Gene3D" id="3.40.390.10">
    <property type="entry name" value="Collagenase (Catalytic Domain)"/>
    <property type="match status" value="1"/>
</dbReference>
<reference evidence="4 5" key="1">
    <citation type="submission" date="2015-12" db="EMBL/GenBank/DDBJ databases">
        <title>The genome of Folsomia candida.</title>
        <authorList>
            <person name="Faddeeva A."/>
            <person name="Derks M.F."/>
            <person name="Anvar Y."/>
            <person name="Smit S."/>
            <person name="Van Straalen N."/>
            <person name="Roelofs D."/>
        </authorList>
    </citation>
    <scope>NUCLEOTIDE SEQUENCE [LARGE SCALE GENOMIC DNA]</scope>
    <source>
        <strain evidence="4 5">VU population</strain>
        <tissue evidence="4">Whole body</tissue>
    </source>
</reference>
<dbReference type="InterPro" id="IPR006616">
    <property type="entry name" value="DM9_repeat"/>
</dbReference>
<dbReference type="PANTHER" id="PTHR31649">
    <property type="entry name" value="AGAP009604-PA"/>
    <property type="match status" value="1"/>
</dbReference>
<keyword evidence="1" id="KW-0862">Zinc</keyword>
<feature type="signal peptide" evidence="2">
    <location>
        <begin position="1"/>
        <end position="20"/>
    </location>
</feature>
<feature type="domain" description="Peptidase M12A" evidence="3">
    <location>
        <begin position="26"/>
        <end position="228"/>
    </location>
</feature>
<dbReference type="SMART" id="SM00696">
    <property type="entry name" value="DM9"/>
    <property type="match status" value="2"/>
</dbReference>
<dbReference type="Pfam" id="PF01400">
    <property type="entry name" value="Astacin"/>
    <property type="match status" value="1"/>
</dbReference>
<sequence>MHIASYLFLLLLSTPLLIAGANEYYNFTRDQRSLIGYVWEGGIIPYEFKPDFPSRDRAMFVQTARFIEQRTCIQFREKLASDRFWLILVLGGCCGTHGGRRPELEGKGQEATFSSGLPMPFYLHELGHTFGFPHEQDRPDWPEYAWWDDNKQDTCKGFSPGFLQFQAKVEQAALDIPFDYVSLMADWTECWWPKPPTPKNIPLGGGGSDDRTYSVLDIERINAVHGCGKCYGYRFRKITQLSYNQRPVQAGYELDKKIFYICRVYHEGHLLIGKSRPDDDKCWVGWDNGETEYKERFSVLTNPGNEANFRWIRSTGSIPSGAIKGGRTKDRETIYVGRCKINVDNRDTLIPGFYLESKPGELRVPFGGGVRRCNDFEALVCQ</sequence>
<accession>A0A226DPW7</accession>
<feature type="chain" id="PRO_5013302408" evidence="2">
    <location>
        <begin position="21"/>
        <end position="382"/>
    </location>
</feature>
<dbReference type="InterPro" id="IPR006026">
    <property type="entry name" value="Peptidase_Metallo"/>
</dbReference>
<dbReference type="InterPro" id="IPR024079">
    <property type="entry name" value="MetalloPept_cat_dom_sf"/>
</dbReference>
<keyword evidence="1" id="KW-0479">Metal-binding</keyword>
<dbReference type="PANTHER" id="PTHR31649:SF1">
    <property type="entry name" value="FARNESOIC ACID O-METHYL TRANSFERASE DOMAIN-CONTAINING PROTEIN"/>
    <property type="match status" value="1"/>
</dbReference>
<keyword evidence="1" id="KW-0645">Protease</keyword>
<organism evidence="4 5">
    <name type="scientific">Folsomia candida</name>
    <name type="common">Springtail</name>
    <dbReference type="NCBI Taxonomy" id="158441"/>
    <lineage>
        <taxon>Eukaryota</taxon>
        <taxon>Metazoa</taxon>
        <taxon>Ecdysozoa</taxon>
        <taxon>Arthropoda</taxon>
        <taxon>Hexapoda</taxon>
        <taxon>Collembola</taxon>
        <taxon>Entomobryomorpha</taxon>
        <taxon>Isotomoidea</taxon>
        <taxon>Isotomidae</taxon>
        <taxon>Proisotominae</taxon>
        <taxon>Folsomia</taxon>
    </lineage>
</organism>
<keyword evidence="2" id="KW-0732">Signal</keyword>
<comment type="cofactor">
    <cofactor evidence="1">
        <name>Zn(2+)</name>
        <dbReference type="ChEBI" id="CHEBI:29105"/>
    </cofactor>
    <text evidence="1">Binds 1 zinc ion per subunit.</text>
</comment>
<proteinExistence type="predicted"/>
<keyword evidence="1" id="KW-0482">Metalloprotease</keyword>
<dbReference type="GO" id="GO:0006508">
    <property type="term" value="P:proteolysis"/>
    <property type="evidence" value="ECO:0007669"/>
    <property type="project" value="UniProtKB-KW"/>
</dbReference>
<name>A0A226DPW7_FOLCA</name>
<dbReference type="SMART" id="SM00235">
    <property type="entry name" value="ZnMc"/>
    <property type="match status" value="1"/>
</dbReference>
<evidence type="ECO:0000313" key="5">
    <source>
        <dbReference type="Proteomes" id="UP000198287"/>
    </source>
</evidence>
<feature type="binding site" evidence="1">
    <location>
        <position position="124"/>
    </location>
    <ligand>
        <name>Zn(2+)</name>
        <dbReference type="ChEBI" id="CHEBI:29105"/>
        <note>catalytic</note>
    </ligand>
</feature>
<evidence type="ECO:0000313" key="4">
    <source>
        <dbReference type="EMBL" id="OXA47259.1"/>
    </source>
</evidence>
<dbReference type="InterPro" id="IPR001506">
    <property type="entry name" value="Peptidase_M12A"/>
</dbReference>
<comment type="caution">
    <text evidence="4">The sequence shown here is derived from an EMBL/GenBank/DDBJ whole genome shotgun (WGS) entry which is preliminary data.</text>
</comment>
<dbReference type="SUPFAM" id="SSF55486">
    <property type="entry name" value="Metalloproteases ('zincins'), catalytic domain"/>
    <property type="match status" value="1"/>
</dbReference>
<evidence type="ECO:0000256" key="1">
    <source>
        <dbReference type="PROSITE-ProRule" id="PRU01211"/>
    </source>
</evidence>
<dbReference type="Proteomes" id="UP000198287">
    <property type="component" value="Unassembled WGS sequence"/>
</dbReference>
<keyword evidence="1" id="KW-1015">Disulfide bond</keyword>
<dbReference type="GO" id="GO:0008270">
    <property type="term" value="F:zinc ion binding"/>
    <property type="evidence" value="ECO:0007669"/>
    <property type="project" value="UniProtKB-UniRule"/>
</dbReference>
<dbReference type="OrthoDB" id="1925699at2759"/>
<feature type="disulfide bond" evidence="1">
    <location>
        <begin position="72"/>
        <end position="227"/>
    </location>
</feature>
<gene>
    <name evidence="4" type="ORF">Fcan01_18039</name>
</gene>
<comment type="caution">
    <text evidence="1">Lacks conserved residue(s) required for the propagation of feature annotation.</text>
</comment>
<feature type="binding site" evidence="1">
    <location>
        <position position="128"/>
    </location>
    <ligand>
        <name>Zn(2+)</name>
        <dbReference type="ChEBI" id="CHEBI:29105"/>
        <note>catalytic</note>
    </ligand>
</feature>
<keyword evidence="5" id="KW-1185">Reference proteome</keyword>
<dbReference type="AlphaFoldDB" id="A0A226DPW7"/>
<keyword evidence="1" id="KW-0378">Hydrolase</keyword>
<dbReference type="GO" id="GO:0004222">
    <property type="term" value="F:metalloendopeptidase activity"/>
    <property type="evidence" value="ECO:0007669"/>
    <property type="project" value="UniProtKB-UniRule"/>
</dbReference>
<feature type="binding site" evidence="1">
    <location>
        <position position="134"/>
    </location>
    <ligand>
        <name>Zn(2+)</name>
        <dbReference type="ChEBI" id="CHEBI:29105"/>
        <note>catalytic</note>
    </ligand>
</feature>
<dbReference type="PROSITE" id="PS51864">
    <property type="entry name" value="ASTACIN"/>
    <property type="match status" value="1"/>
</dbReference>